<proteinExistence type="predicted"/>
<keyword evidence="3" id="KW-1185">Reference proteome</keyword>
<organism evidence="2 3">
    <name type="scientific">Asbolus verrucosus</name>
    <name type="common">Desert ironclad beetle</name>
    <dbReference type="NCBI Taxonomy" id="1661398"/>
    <lineage>
        <taxon>Eukaryota</taxon>
        <taxon>Metazoa</taxon>
        <taxon>Ecdysozoa</taxon>
        <taxon>Arthropoda</taxon>
        <taxon>Hexapoda</taxon>
        <taxon>Insecta</taxon>
        <taxon>Pterygota</taxon>
        <taxon>Neoptera</taxon>
        <taxon>Endopterygota</taxon>
        <taxon>Coleoptera</taxon>
        <taxon>Polyphaga</taxon>
        <taxon>Cucujiformia</taxon>
        <taxon>Tenebrionidae</taxon>
        <taxon>Pimeliinae</taxon>
        <taxon>Asbolus</taxon>
    </lineage>
</organism>
<gene>
    <name evidence="2" type="ORF">BDFB_014870</name>
</gene>
<feature type="region of interest" description="Disordered" evidence="1">
    <location>
        <begin position="26"/>
        <end position="72"/>
    </location>
</feature>
<dbReference type="EMBL" id="QDEB01015671">
    <property type="protein sequence ID" value="RZC41622.1"/>
    <property type="molecule type" value="Genomic_DNA"/>
</dbReference>
<dbReference type="Proteomes" id="UP000292052">
    <property type="component" value="Unassembled WGS sequence"/>
</dbReference>
<feature type="compositionally biased region" description="Basic residues" evidence="1">
    <location>
        <begin position="32"/>
        <end position="46"/>
    </location>
</feature>
<name>A0A482W8Z4_ASBVE</name>
<accession>A0A482W8Z4</accession>
<evidence type="ECO:0000256" key="1">
    <source>
        <dbReference type="SAM" id="MobiDB-lite"/>
    </source>
</evidence>
<evidence type="ECO:0000313" key="3">
    <source>
        <dbReference type="Proteomes" id="UP000292052"/>
    </source>
</evidence>
<protein>
    <submittedName>
        <fullName evidence="2">Uncharacterized protein</fullName>
    </submittedName>
</protein>
<comment type="caution">
    <text evidence="2">The sequence shown here is derived from an EMBL/GenBank/DDBJ whole genome shotgun (WGS) entry which is preliminary data.</text>
</comment>
<evidence type="ECO:0000313" key="2">
    <source>
        <dbReference type="EMBL" id="RZC41622.1"/>
    </source>
</evidence>
<reference evidence="2 3" key="1">
    <citation type="submission" date="2017-03" db="EMBL/GenBank/DDBJ databases">
        <title>Genome of the blue death feigning beetle - Asbolus verrucosus.</title>
        <authorList>
            <person name="Rider S.D."/>
        </authorList>
    </citation>
    <scope>NUCLEOTIDE SEQUENCE [LARGE SCALE GENOMIC DNA]</scope>
    <source>
        <strain evidence="2">Butters</strain>
        <tissue evidence="2">Head and leg muscle</tissue>
    </source>
</reference>
<sequence>MVHDDPIQHYYVVAVDMDSMTTISGGVGAGRRTARGCNRPRRRRRRAEWQFKSQPKGPQALPAAHRSPHTNTKLLPTFSCPFSLFQ</sequence>
<dbReference type="AlphaFoldDB" id="A0A482W8Z4"/>